<keyword evidence="4" id="KW-1185">Reference proteome</keyword>
<evidence type="ECO:0000313" key="4">
    <source>
        <dbReference type="Proteomes" id="UP001529510"/>
    </source>
</evidence>
<organism evidence="3 4">
    <name type="scientific">Cirrhinus mrigala</name>
    <name type="common">Mrigala</name>
    <dbReference type="NCBI Taxonomy" id="683832"/>
    <lineage>
        <taxon>Eukaryota</taxon>
        <taxon>Metazoa</taxon>
        <taxon>Chordata</taxon>
        <taxon>Craniata</taxon>
        <taxon>Vertebrata</taxon>
        <taxon>Euteleostomi</taxon>
        <taxon>Actinopterygii</taxon>
        <taxon>Neopterygii</taxon>
        <taxon>Teleostei</taxon>
        <taxon>Ostariophysi</taxon>
        <taxon>Cypriniformes</taxon>
        <taxon>Cyprinidae</taxon>
        <taxon>Labeoninae</taxon>
        <taxon>Labeonini</taxon>
        <taxon>Cirrhinus</taxon>
    </lineage>
</organism>
<feature type="compositionally biased region" description="Low complexity" evidence="1">
    <location>
        <begin position="31"/>
        <end position="65"/>
    </location>
</feature>
<sequence>SLIWMGITGTLCTTASCRILSPSLCSRKPCTGQTGTRARWRRATNTTALDGRRSSTPPTDHSTSTCAIPTASP</sequence>
<feature type="region of interest" description="Disordered" evidence="1">
    <location>
        <begin position="31"/>
        <end position="73"/>
    </location>
</feature>
<proteinExistence type="predicted"/>
<evidence type="ECO:0000256" key="1">
    <source>
        <dbReference type="SAM" id="MobiDB-lite"/>
    </source>
</evidence>
<evidence type="ECO:0000313" key="3">
    <source>
        <dbReference type="EMBL" id="KAL0184924.1"/>
    </source>
</evidence>
<feature type="chain" id="PRO_5044862589" evidence="2">
    <location>
        <begin position="18"/>
        <end position="73"/>
    </location>
</feature>
<protein>
    <submittedName>
        <fullName evidence="3">Uncharacterized protein</fullName>
    </submittedName>
</protein>
<comment type="caution">
    <text evidence="3">The sequence shown here is derived from an EMBL/GenBank/DDBJ whole genome shotgun (WGS) entry which is preliminary data.</text>
</comment>
<evidence type="ECO:0000256" key="2">
    <source>
        <dbReference type="SAM" id="SignalP"/>
    </source>
</evidence>
<gene>
    <name evidence="3" type="ORF">M9458_020620</name>
</gene>
<dbReference type="AlphaFoldDB" id="A0ABD0QFA7"/>
<keyword evidence="2" id="KW-0732">Signal</keyword>
<reference evidence="3 4" key="1">
    <citation type="submission" date="2024-05" db="EMBL/GenBank/DDBJ databases">
        <title>Genome sequencing and assembly of Indian major carp, Cirrhinus mrigala (Hamilton, 1822).</title>
        <authorList>
            <person name="Mohindra V."/>
            <person name="Chowdhury L.M."/>
            <person name="Lal K."/>
            <person name="Jena J.K."/>
        </authorList>
    </citation>
    <scope>NUCLEOTIDE SEQUENCE [LARGE SCALE GENOMIC DNA]</scope>
    <source>
        <strain evidence="3">CM1030</strain>
        <tissue evidence="3">Blood</tissue>
    </source>
</reference>
<accession>A0ABD0QFA7</accession>
<name>A0ABD0QFA7_CIRMR</name>
<feature type="signal peptide" evidence="2">
    <location>
        <begin position="1"/>
        <end position="17"/>
    </location>
</feature>
<dbReference type="Proteomes" id="UP001529510">
    <property type="component" value="Unassembled WGS sequence"/>
</dbReference>
<dbReference type="EMBL" id="JAMKFB020000009">
    <property type="protein sequence ID" value="KAL0184924.1"/>
    <property type="molecule type" value="Genomic_DNA"/>
</dbReference>
<feature type="non-terminal residue" evidence="3">
    <location>
        <position position="1"/>
    </location>
</feature>